<dbReference type="InParanoid" id="A0A139WK38"/>
<evidence type="ECO:0000313" key="3">
    <source>
        <dbReference type="Proteomes" id="UP000007266"/>
    </source>
</evidence>
<dbReference type="AlphaFoldDB" id="A0A139WK38"/>
<dbReference type="Proteomes" id="UP000007266">
    <property type="component" value="Linkage group 3"/>
</dbReference>
<feature type="region of interest" description="Disordered" evidence="1">
    <location>
        <begin position="1"/>
        <end position="20"/>
    </location>
</feature>
<accession>A0A139WK38</accession>
<reference evidence="2 3" key="2">
    <citation type="journal article" date="2010" name="Nucleic Acids Res.">
        <title>BeetleBase in 2010: revisions to provide comprehensive genomic information for Tribolium castaneum.</title>
        <authorList>
            <person name="Kim H.S."/>
            <person name="Murphy T."/>
            <person name="Xia J."/>
            <person name="Caragea D."/>
            <person name="Park Y."/>
            <person name="Beeman R.W."/>
            <person name="Lorenzen M.D."/>
            <person name="Butcher S."/>
            <person name="Manak J.R."/>
            <person name="Brown S.J."/>
        </authorList>
    </citation>
    <scope>GENOME REANNOTATION</scope>
    <source>
        <strain evidence="2 3">Georgia GA2</strain>
    </source>
</reference>
<proteinExistence type="predicted"/>
<protein>
    <submittedName>
        <fullName evidence="2">Uncharacterized protein</fullName>
    </submittedName>
</protein>
<dbReference type="EMBL" id="KQ971327">
    <property type="protein sequence ID" value="KYB28408.1"/>
    <property type="molecule type" value="Genomic_DNA"/>
</dbReference>
<gene>
    <name evidence="2" type="primary">AUGUSTUS-3.0.2_32607</name>
    <name evidence="2" type="ORF">TcasGA2_TC032607</name>
</gene>
<sequence>MDTGACCVAPSATPRSDDQIVPAHPGDCWNPHQSNHSQPFVDAWLLQMQVNLRKIATK</sequence>
<reference evidence="2 3" key="1">
    <citation type="journal article" date="2008" name="Nature">
        <title>The genome of the model beetle and pest Tribolium castaneum.</title>
        <authorList>
            <consortium name="Tribolium Genome Sequencing Consortium"/>
            <person name="Richards S."/>
            <person name="Gibbs R.A."/>
            <person name="Weinstock G.M."/>
            <person name="Brown S.J."/>
            <person name="Denell R."/>
            <person name="Beeman R.W."/>
            <person name="Gibbs R."/>
            <person name="Beeman R.W."/>
            <person name="Brown S.J."/>
            <person name="Bucher G."/>
            <person name="Friedrich M."/>
            <person name="Grimmelikhuijzen C.J."/>
            <person name="Klingler M."/>
            <person name="Lorenzen M."/>
            <person name="Richards S."/>
            <person name="Roth S."/>
            <person name="Schroder R."/>
            <person name="Tautz D."/>
            <person name="Zdobnov E.M."/>
            <person name="Muzny D."/>
            <person name="Gibbs R.A."/>
            <person name="Weinstock G.M."/>
            <person name="Attaway T."/>
            <person name="Bell S."/>
            <person name="Buhay C.J."/>
            <person name="Chandrabose M.N."/>
            <person name="Chavez D."/>
            <person name="Clerk-Blankenburg K.P."/>
            <person name="Cree A."/>
            <person name="Dao M."/>
            <person name="Davis C."/>
            <person name="Chacko J."/>
            <person name="Dinh H."/>
            <person name="Dugan-Rocha S."/>
            <person name="Fowler G."/>
            <person name="Garner T.T."/>
            <person name="Garnes J."/>
            <person name="Gnirke A."/>
            <person name="Hawes A."/>
            <person name="Hernandez J."/>
            <person name="Hines S."/>
            <person name="Holder M."/>
            <person name="Hume J."/>
            <person name="Jhangiani S.N."/>
            <person name="Joshi V."/>
            <person name="Khan Z.M."/>
            <person name="Jackson L."/>
            <person name="Kovar C."/>
            <person name="Kowis A."/>
            <person name="Lee S."/>
            <person name="Lewis L.R."/>
            <person name="Margolis J."/>
            <person name="Morgan M."/>
            <person name="Nazareth L.V."/>
            <person name="Nguyen N."/>
            <person name="Okwuonu G."/>
            <person name="Parker D."/>
            <person name="Richards S."/>
            <person name="Ruiz S.J."/>
            <person name="Santibanez J."/>
            <person name="Savard J."/>
            <person name="Scherer S.E."/>
            <person name="Schneider B."/>
            <person name="Sodergren E."/>
            <person name="Tautz D."/>
            <person name="Vattahil S."/>
            <person name="Villasana D."/>
            <person name="White C.S."/>
            <person name="Wright R."/>
            <person name="Park Y."/>
            <person name="Beeman R.W."/>
            <person name="Lord J."/>
            <person name="Oppert B."/>
            <person name="Lorenzen M."/>
            <person name="Brown S."/>
            <person name="Wang L."/>
            <person name="Savard J."/>
            <person name="Tautz D."/>
            <person name="Richards S."/>
            <person name="Weinstock G."/>
            <person name="Gibbs R.A."/>
            <person name="Liu Y."/>
            <person name="Worley K."/>
            <person name="Weinstock G."/>
            <person name="Elsik C.G."/>
            <person name="Reese J.T."/>
            <person name="Elhaik E."/>
            <person name="Landan G."/>
            <person name="Graur D."/>
            <person name="Arensburger P."/>
            <person name="Atkinson P."/>
            <person name="Beeman R.W."/>
            <person name="Beidler J."/>
            <person name="Brown S.J."/>
            <person name="Demuth J.P."/>
            <person name="Drury D.W."/>
            <person name="Du Y.Z."/>
            <person name="Fujiwara H."/>
            <person name="Lorenzen M."/>
            <person name="Maselli V."/>
            <person name="Osanai M."/>
            <person name="Park Y."/>
            <person name="Robertson H.M."/>
            <person name="Tu Z."/>
            <person name="Wang J.J."/>
            <person name="Wang S."/>
            <person name="Richards S."/>
            <person name="Song H."/>
            <person name="Zhang L."/>
            <person name="Sodergren E."/>
            <person name="Werner D."/>
            <person name="Stanke M."/>
            <person name="Morgenstern B."/>
            <person name="Solovyev V."/>
            <person name="Kosarev P."/>
            <person name="Brown G."/>
            <person name="Chen H.C."/>
            <person name="Ermolaeva O."/>
            <person name="Hlavina W."/>
            <person name="Kapustin Y."/>
            <person name="Kiryutin B."/>
            <person name="Kitts P."/>
            <person name="Maglott D."/>
            <person name="Pruitt K."/>
            <person name="Sapojnikov V."/>
            <person name="Souvorov A."/>
            <person name="Mackey A.J."/>
            <person name="Waterhouse R.M."/>
            <person name="Wyder S."/>
            <person name="Zdobnov E.M."/>
            <person name="Zdobnov E.M."/>
            <person name="Wyder S."/>
            <person name="Kriventseva E.V."/>
            <person name="Kadowaki T."/>
            <person name="Bork P."/>
            <person name="Aranda M."/>
            <person name="Bao R."/>
            <person name="Beermann A."/>
            <person name="Berns N."/>
            <person name="Bolognesi R."/>
            <person name="Bonneton F."/>
            <person name="Bopp D."/>
            <person name="Brown S.J."/>
            <person name="Bucher G."/>
            <person name="Butts T."/>
            <person name="Chaumot A."/>
            <person name="Denell R.E."/>
            <person name="Ferrier D.E."/>
            <person name="Friedrich M."/>
            <person name="Gordon C.M."/>
            <person name="Jindra M."/>
            <person name="Klingler M."/>
            <person name="Lan Q."/>
            <person name="Lattorff H.M."/>
            <person name="Laudet V."/>
            <person name="von Levetsow C."/>
            <person name="Liu Z."/>
            <person name="Lutz R."/>
            <person name="Lynch J.A."/>
            <person name="da Fonseca R.N."/>
            <person name="Posnien N."/>
            <person name="Reuter R."/>
            <person name="Roth S."/>
            <person name="Savard J."/>
            <person name="Schinko J.B."/>
            <person name="Schmitt C."/>
            <person name="Schoppmeier M."/>
            <person name="Schroder R."/>
            <person name="Shippy T.D."/>
            <person name="Simonnet F."/>
            <person name="Marques-Souza H."/>
            <person name="Tautz D."/>
            <person name="Tomoyasu Y."/>
            <person name="Trauner J."/>
            <person name="Van der Zee M."/>
            <person name="Vervoort M."/>
            <person name="Wittkopp N."/>
            <person name="Wimmer E.A."/>
            <person name="Yang X."/>
            <person name="Jones A.K."/>
            <person name="Sattelle D.B."/>
            <person name="Ebert P.R."/>
            <person name="Nelson D."/>
            <person name="Scott J.G."/>
            <person name="Beeman R.W."/>
            <person name="Muthukrishnan S."/>
            <person name="Kramer K.J."/>
            <person name="Arakane Y."/>
            <person name="Beeman R.W."/>
            <person name="Zhu Q."/>
            <person name="Hogenkamp D."/>
            <person name="Dixit R."/>
            <person name="Oppert B."/>
            <person name="Jiang H."/>
            <person name="Zou Z."/>
            <person name="Marshall J."/>
            <person name="Elpidina E."/>
            <person name="Vinokurov K."/>
            <person name="Oppert C."/>
            <person name="Zou Z."/>
            <person name="Evans J."/>
            <person name="Lu Z."/>
            <person name="Zhao P."/>
            <person name="Sumathipala N."/>
            <person name="Altincicek B."/>
            <person name="Vilcinskas A."/>
            <person name="Williams M."/>
            <person name="Hultmark D."/>
            <person name="Hetru C."/>
            <person name="Jiang H."/>
            <person name="Grimmelikhuijzen C.J."/>
            <person name="Hauser F."/>
            <person name="Cazzamali G."/>
            <person name="Williamson M."/>
            <person name="Park Y."/>
            <person name="Li B."/>
            <person name="Tanaka Y."/>
            <person name="Predel R."/>
            <person name="Neupert S."/>
            <person name="Schachtner J."/>
            <person name="Verleyen P."/>
            <person name="Raible F."/>
            <person name="Bork P."/>
            <person name="Friedrich M."/>
            <person name="Walden K.K."/>
            <person name="Robertson H.M."/>
            <person name="Angeli S."/>
            <person name="Foret S."/>
            <person name="Bucher G."/>
            <person name="Schuetz S."/>
            <person name="Maleszka R."/>
            <person name="Wimmer E.A."/>
            <person name="Beeman R.W."/>
            <person name="Lorenzen M."/>
            <person name="Tomoyasu Y."/>
            <person name="Miller S.C."/>
            <person name="Grossmann D."/>
            <person name="Bucher G."/>
        </authorList>
    </citation>
    <scope>NUCLEOTIDE SEQUENCE [LARGE SCALE GENOMIC DNA]</scope>
    <source>
        <strain evidence="2 3">Georgia GA2</strain>
    </source>
</reference>
<name>A0A139WK38_TRICA</name>
<organism evidence="2 3">
    <name type="scientific">Tribolium castaneum</name>
    <name type="common">Red flour beetle</name>
    <dbReference type="NCBI Taxonomy" id="7070"/>
    <lineage>
        <taxon>Eukaryota</taxon>
        <taxon>Metazoa</taxon>
        <taxon>Ecdysozoa</taxon>
        <taxon>Arthropoda</taxon>
        <taxon>Hexapoda</taxon>
        <taxon>Insecta</taxon>
        <taxon>Pterygota</taxon>
        <taxon>Neoptera</taxon>
        <taxon>Endopterygota</taxon>
        <taxon>Coleoptera</taxon>
        <taxon>Polyphaga</taxon>
        <taxon>Cucujiformia</taxon>
        <taxon>Tenebrionidae</taxon>
        <taxon>Tenebrionidae incertae sedis</taxon>
        <taxon>Tribolium</taxon>
    </lineage>
</organism>
<evidence type="ECO:0000256" key="1">
    <source>
        <dbReference type="SAM" id="MobiDB-lite"/>
    </source>
</evidence>
<evidence type="ECO:0000313" key="2">
    <source>
        <dbReference type="EMBL" id="KYB28408.1"/>
    </source>
</evidence>
<keyword evidence="3" id="KW-1185">Reference proteome</keyword>